<name>A0AAW1XRN2_RUBAR</name>
<comment type="caution">
    <text evidence="1">The sequence shown here is derived from an EMBL/GenBank/DDBJ whole genome shotgun (WGS) entry which is preliminary data.</text>
</comment>
<reference evidence="1 2" key="1">
    <citation type="journal article" date="2023" name="G3 (Bethesda)">
        <title>A chromosome-length genome assembly and annotation of blackberry (Rubus argutus, cv. 'Hillquist').</title>
        <authorList>
            <person name="Bruna T."/>
            <person name="Aryal R."/>
            <person name="Dudchenko O."/>
            <person name="Sargent D.J."/>
            <person name="Mead D."/>
            <person name="Buti M."/>
            <person name="Cavallini A."/>
            <person name="Hytonen T."/>
            <person name="Andres J."/>
            <person name="Pham M."/>
            <person name="Weisz D."/>
            <person name="Mascagni F."/>
            <person name="Usai G."/>
            <person name="Natali L."/>
            <person name="Bassil N."/>
            <person name="Fernandez G.E."/>
            <person name="Lomsadze A."/>
            <person name="Armour M."/>
            <person name="Olukolu B."/>
            <person name="Poorten T."/>
            <person name="Britton C."/>
            <person name="Davik J."/>
            <person name="Ashrafi H."/>
            <person name="Aiden E.L."/>
            <person name="Borodovsky M."/>
            <person name="Worthington M."/>
        </authorList>
    </citation>
    <scope>NUCLEOTIDE SEQUENCE [LARGE SCALE GENOMIC DNA]</scope>
    <source>
        <strain evidence="1">PI 553951</strain>
    </source>
</reference>
<dbReference type="EMBL" id="JBEDUW010000003">
    <property type="protein sequence ID" value="KAK9938713.1"/>
    <property type="molecule type" value="Genomic_DNA"/>
</dbReference>
<keyword evidence="2" id="KW-1185">Reference proteome</keyword>
<proteinExistence type="predicted"/>
<accession>A0AAW1XRN2</accession>
<dbReference type="Proteomes" id="UP001457282">
    <property type="component" value="Unassembled WGS sequence"/>
</dbReference>
<evidence type="ECO:0000313" key="2">
    <source>
        <dbReference type="Proteomes" id="UP001457282"/>
    </source>
</evidence>
<dbReference type="AlphaFoldDB" id="A0AAW1XRN2"/>
<gene>
    <name evidence="1" type="ORF">M0R45_015435</name>
</gene>
<sequence length="145" mass="16484">MDYRTNMSCALKVDTQSGRWEKYLTKMLKKLKSSKLRAKYNLDAEGGMLYVSGKVNPTNVLKKLKKAGKAAEIVWVSTGGAAYSYHEDPTSSYNYYNNNPYMNNGYMNDGYGHGYYPTAPSYSHHHQLPMTLHYPYSGHGYGGYY</sequence>
<protein>
    <recommendedName>
        <fullName evidence="3">HMA domain-containing protein</fullName>
    </recommendedName>
</protein>
<organism evidence="1 2">
    <name type="scientific">Rubus argutus</name>
    <name type="common">Southern blackberry</name>
    <dbReference type="NCBI Taxonomy" id="59490"/>
    <lineage>
        <taxon>Eukaryota</taxon>
        <taxon>Viridiplantae</taxon>
        <taxon>Streptophyta</taxon>
        <taxon>Embryophyta</taxon>
        <taxon>Tracheophyta</taxon>
        <taxon>Spermatophyta</taxon>
        <taxon>Magnoliopsida</taxon>
        <taxon>eudicotyledons</taxon>
        <taxon>Gunneridae</taxon>
        <taxon>Pentapetalae</taxon>
        <taxon>rosids</taxon>
        <taxon>fabids</taxon>
        <taxon>Rosales</taxon>
        <taxon>Rosaceae</taxon>
        <taxon>Rosoideae</taxon>
        <taxon>Rosoideae incertae sedis</taxon>
        <taxon>Rubus</taxon>
    </lineage>
</organism>
<evidence type="ECO:0000313" key="1">
    <source>
        <dbReference type="EMBL" id="KAK9938713.1"/>
    </source>
</evidence>
<evidence type="ECO:0008006" key="3">
    <source>
        <dbReference type="Google" id="ProtNLM"/>
    </source>
</evidence>